<feature type="transmembrane region" description="Helical" evidence="5">
    <location>
        <begin position="42"/>
        <end position="61"/>
    </location>
</feature>
<feature type="transmembrane region" description="Helical" evidence="5">
    <location>
        <begin position="73"/>
        <end position="95"/>
    </location>
</feature>
<reference evidence="6" key="1">
    <citation type="submission" date="2018-05" db="EMBL/GenBank/DDBJ databases">
        <authorList>
            <person name="Lanie J.A."/>
            <person name="Ng W.-L."/>
            <person name="Kazmierczak K.M."/>
            <person name="Andrzejewski T.M."/>
            <person name="Davidsen T.M."/>
            <person name="Wayne K.J."/>
            <person name="Tettelin H."/>
            <person name="Glass J.I."/>
            <person name="Rusch D."/>
            <person name="Podicherti R."/>
            <person name="Tsui H.-C.T."/>
            <person name="Winkler M.E."/>
        </authorList>
    </citation>
    <scope>NUCLEOTIDE SEQUENCE</scope>
</reference>
<accession>A0A382C9V4</accession>
<keyword evidence="3 5" id="KW-1133">Transmembrane helix</keyword>
<dbReference type="EMBL" id="UINC01033179">
    <property type="protein sequence ID" value="SVB22043.1"/>
    <property type="molecule type" value="Genomic_DNA"/>
</dbReference>
<feature type="transmembrane region" description="Helical" evidence="5">
    <location>
        <begin position="107"/>
        <end position="122"/>
    </location>
</feature>
<feature type="transmembrane region" description="Helical" evidence="5">
    <location>
        <begin position="6"/>
        <end position="35"/>
    </location>
</feature>
<feature type="transmembrane region" description="Helical" evidence="5">
    <location>
        <begin position="187"/>
        <end position="212"/>
    </location>
</feature>
<feature type="non-terminal residue" evidence="6">
    <location>
        <position position="1"/>
    </location>
</feature>
<evidence type="ECO:0000256" key="1">
    <source>
        <dbReference type="ARBA" id="ARBA00004141"/>
    </source>
</evidence>
<keyword evidence="4 5" id="KW-0472">Membrane</keyword>
<proteinExistence type="predicted"/>
<dbReference type="AlphaFoldDB" id="A0A382C9V4"/>
<dbReference type="InterPro" id="IPR002781">
    <property type="entry name" value="TM_pro_TauE-like"/>
</dbReference>
<name>A0A382C9V4_9ZZZZ</name>
<feature type="transmembrane region" description="Helical" evidence="5">
    <location>
        <begin position="134"/>
        <end position="160"/>
    </location>
</feature>
<evidence type="ECO:0000313" key="6">
    <source>
        <dbReference type="EMBL" id="SVB22043.1"/>
    </source>
</evidence>
<evidence type="ECO:0000256" key="3">
    <source>
        <dbReference type="ARBA" id="ARBA00022989"/>
    </source>
</evidence>
<protein>
    <submittedName>
        <fullName evidence="6">Uncharacterized protein</fullName>
    </submittedName>
</protein>
<organism evidence="6">
    <name type="scientific">marine metagenome</name>
    <dbReference type="NCBI Taxonomy" id="408172"/>
    <lineage>
        <taxon>unclassified sequences</taxon>
        <taxon>metagenomes</taxon>
        <taxon>ecological metagenomes</taxon>
    </lineage>
</organism>
<dbReference type="Pfam" id="PF01925">
    <property type="entry name" value="TauE"/>
    <property type="match status" value="1"/>
</dbReference>
<sequence length="214" mass="23522">LDTYFLIIAAFITSSISAVFGMGGGIILLGIMAIIIPEGYAVVALHGIIQLVSNFTRSYVFREHVKKDIIRQYLPGAMLGLSLSALIIFLLITLFQVESAKEIKIDFLKPLIGIFILWFLFGRRPQPKDDHPNFFGVGLVSGLTTVFIGATGPLIAPFFLKGKLTKESIIANKAICQAISHAGKIPLFIIFFQFDYFAEVELLIPLVIAVFIGT</sequence>
<gene>
    <name evidence="6" type="ORF">METZ01_LOCUS174897</name>
</gene>
<comment type="subcellular location">
    <subcellularLocation>
        <location evidence="1">Membrane</location>
        <topology evidence="1">Multi-pass membrane protein</topology>
    </subcellularLocation>
</comment>
<feature type="non-terminal residue" evidence="6">
    <location>
        <position position="214"/>
    </location>
</feature>
<dbReference type="GO" id="GO:0016020">
    <property type="term" value="C:membrane"/>
    <property type="evidence" value="ECO:0007669"/>
    <property type="project" value="UniProtKB-SubCell"/>
</dbReference>
<evidence type="ECO:0000256" key="4">
    <source>
        <dbReference type="ARBA" id="ARBA00023136"/>
    </source>
</evidence>
<evidence type="ECO:0000256" key="2">
    <source>
        <dbReference type="ARBA" id="ARBA00022692"/>
    </source>
</evidence>
<evidence type="ECO:0000256" key="5">
    <source>
        <dbReference type="SAM" id="Phobius"/>
    </source>
</evidence>
<keyword evidence="2 5" id="KW-0812">Transmembrane</keyword>